<evidence type="ECO:0008006" key="4">
    <source>
        <dbReference type="Google" id="ProtNLM"/>
    </source>
</evidence>
<keyword evidence="3" id="KW-1185">Reference proteome</keyword>
<dbReference type="GeneID" id="121596749"/>
<protein>
    <recommendedName>
        <fullName evidence="4">MD-2-related lipid-recognition domain-containing protein</fullName>
    </recommendedName>
</protein>
<feature type="signal peptide" evidence="1">
    <location>
        <begin position="1"/>
        <end position="23"/>
    </location>
</feature>
<feature type="chain" id="PRO_5008138594" description="MD-2-related lipid-recognition domain-containing protein" evidence="1">
    <location>
        <begin position="24"/>
        <end position="168"/>
    </location>
</feature>
<proteinExistence type="predicted"/>
<evidence type="ECO:0000313" key="3">
    <source>
        <dbReference type="Proteomes" id="UP000075903"/>
    </source>
</evidence>
<dbReference type="VEuPathDB" id="VectorBase:AMEM21_000377"/>
<name>A0A182URI6_ANOME</name>
<dbReference type="EnsemblMetazoa" id="AMEM002376-RA">
    <property type="protein sequence ID" value="AMEM002376-PA"/>
    <property type="gene ID" value="AMEM002376"/>
</dbReference>
<dbReference type="RefSeq" id="XP_041777884.1">
    <property type="nucleotide sequence ID" value="XM_041921950.1"/>
</dbReference>
<dbReference type="VEuPathDB" id="VectorBase:AMEM002376"/>
<reference evidence="2" key="1">
    <citation type="submission" date="2020-05" db="UniProtKB">
        <authorList>
            <consortium name="EnsemblMetazoa"/>
        </authorList>
    </citation>
    <scope>IDENTIFICATION</scope>
    <source>
        <strain evidence="2">MAF</strain>
    </source>
</reference>
<accession>A0A182URI6</accession>
<sequence>MLPTKVYFYALFIVLTVARGSLACKDGFSLKVNKIENCAGPDGVITLSDDTAITLGDDCSLSLQGCVTLKEFNTAAGSVSVSKNGREMFKKQIDACKMGSKIPFVKDFLPGGLCPQSDGQICADPDKKLPMDRFKKMLGIMKGSIGIELNLDHDTGKSCIKMEVEISK</sequence>
<dbReference type="KEGG" id="amer:121596749"/>
<evidence type="ECO:0000256" key="1">
    <source>
        <dbReference type="SAM" id="SignalP"/>
    </source>
</evidence>
<keyword evidence="1" id="KW-0732">Signal</keyword>
<evidence type="ECO:0000313" key="2">
    <source>
        <dbReference type="EnsemblMetazoa" id="AMEM002376-PA"/>
    </source>
</evidence>
<organism evidence="2 3">
    <name type="scientific">Anopheles merus</name>
    <name type="common">Mosquito</name>
    <dbReference type="NCBI Taxonomy" id="30066"/>
    <lineage>
        <taxon>Eukaryota</taxon>
        <taxon>Metazoa</taxon>
        <taxon>Ecdysozoa</taxon>
        <taxon>Arthropoda</taxon>
        <taxon>Hexapoda</taxon>
        <taxon>Insecta</taxon>
        <taxon>Pterygota</taxon>
        <taxon>Neoptera</taxon>
        <taxon>Endopterygota</taxon>
        <taxon>Diptera</taxon>
        <taxon>Nematocera</taxon>
        <taxon>Culicoidea</taxon>
        <taxon>Culicidae</taxon>
        <taxon>Anophelinae</taxon>
        <taxon>Anopheles</taxon>
    </lineage>
</organism>
<dbReference type="AlphaFoldDB" id="A0A182URI6"/>
<dbReference type="Proteomes" id="UP000075903">
    <property type="component" value="Unassembled WGS sequence"/>
</dbReference>